<dbReference type="RefSeq" id="WP_273532274.1">
    <property type="nucleotide sequence ID" value="NZ_CALUKV010000022.1"/>
</dbReference>
<dbReference type="EMBL" id="JAUEIF010000019">
    <property type="protein sequence ID" value="MDN0026395.1"/>
    <property type="molecule type" value="Genomic_DNA"/>
</dbReference>
<dbReference type="EMBL" id="JAUEIE010000022">
    <property type="protein sequence ID" value="MDN0023841.1"/>
    <property type="molecule type" value="Genomic_DNA"/>
</dbReference>
<dbReference type="AlphaFoldDB" id="A0AAW7JTV5"/>
<reference evidence="2" key="1">
    <citation type="submission" date="2023-06" db="EMBL/GenBank/DDBJ databases">
        <authorList>
            <person name="Zeman M."/>
            <person name="Kubasova T."/>
            <person name="Jahodarova E."/>
            <person name="Nykrynova M."/>
            <person name="Rychlik I."/>
        </authorList>
    </citation>
    <scope>NUCLEOTIDE SEQUENCE</scope>
    <source>
        <strain evidence="2">ET15</strain>
        <strain evidence="1">ET37</strain>
    </source>
</reference>
<dbReference type="Gene3D" id="3.30.2310.20">
    <property type="entry name" value="RelE-like"/>
    <property type="match status" value="1"/>
</dbReference>
<organism evidence="2 4">
    <name type="scientific">Leyella lascolaii</name>
    <dbReference type="NCBI Taxonomy" id="1776379"/>
    <lineage>
        <taxon>Bacteria</taxon>
        <taxon>Pseudomonadati</taxon>
        <taxon>Bacteroidota</taxon>
        <taxon>Bacteroidia</taxon>
        <taxon>Bacteroidales</taxon>
        <taxon>Prevotellaceae</taxon>
        <taxon>Leyella</taxon>
    </lineage>
</organism>
<evidence type="ECO:0000313" key="2">
    <source>
        <dbReference type="EMBL" id="MDN0026395.1"/>
    </source>
</evidence>
<dbReference type="InterPro" id="IPR007711">
    <property type="entry name" value="HigB-1"/>
</dbReference>
<comment type="caution">
    <text evidence="2">The sequence shown here is derived from an EMBL/GenBank/DDBJ whole genome shotgun (WGS) entry which is preliminary data.</text>
</comment>
<gene>
    <name evidence="1" type="ORF">QVN81_12585</name>
    <name evidence="2" type="ORF">QVN84_12850</name>
</gene>
<dbReference type="Pfam" id="PF05015">
    <property type="entry name" value="HigB-like_toxin"/>
    <property type="match status" value="1"/>
</dbReference>
<sequence length="105" mass="12623">MLIEFDKDYLRELFVQGRTNDKKHRYQPEIIKGYKKCVMFLKRANNVEQLYPIHSLNYEVLQGDKKGVSSVRINRQYRLEFTVRDILGEQIVTVCRLLEISNHYK</sequence>
<keyword evidence="3" id="KW-1185">Reference proteome</keyword>
<evidence type="ECO:0000313" key="4">
    <source>
        <dbReference type="Proteomes" id="UP001168478"/>
    </source>
</evidence>
<evidence type="ECO:0000313" key="3">
    <source>
        <dbReference type="Proteomes" id="UP001167831"/>
    </source>
</evidence>
<proteinExistence type="predicted"/>
<dbReference type="InterPro" id="IPR035093">
    <property type="entry name" value="RelE/ParE_toxin_dom_sf"/>
</dbReference>
<name>A0AAW7JTV5_9BACT</name>
<protein>
    <submittedName>
        <fullName evidence="2">Type II toxin-antitoxin system RelE/ParE family toxin</fullName>
    </submittedName>
</protein>
<evidence type="ECO:0000313" key="1">
    <source>
        <dbReference type="EMBL" id="MDN0023841.1"/>
    </source>
</evidence>
<dbReference type="Proteomes" id="UP001167831">
    <property type="component" value="Unassembled WGS sequence"/>
</dbReference>
<reference evidence="2" key="2">
    <citation type="submission" date="2023-08" db="EMBL/GenBank/DDBJ databases">
        <title>Identification and characterization of horizontal gene transfer across gut microbiota members of farm animals based on homology search.</title>
        <authorList>
            <person name="Schwarzerova J."/>
            <person name="Nykrynova M."/>
            <person name="Jureckova K."/>
            <person name="Cejkova D."/>
            <person name="Rychlik I."/>
        </authorList>
    </citation>
    <scope>NUCLEOTIDE SEQUENCE</scope>
    <source>
        <strain evidence="2">ET15</strain>
        <strain evidence="1">ET37</strain>
    </source>
</reference>
<dbReference type="Proteomes" id="UP001168478">
    <property type="component" value="Unassembled WGS sequence"/>
</dbReference>
<dbReference type="SUPFAM" id="SSF143011">
    <property type="entry name" value="RelE-like"/>
    <property type="match status" value="1"/>
</dbReference>
<accession>A0AAW7JTV5</accession>